<keyword evidence="3" id="KW-1003">Cell membrane</keyword>
<evidence type="ECO:0000256" key="2">
    <source>
        <dbReference type="ARBA" id="ARBA00022448"/>
    </source>
</evidence>
<organism evidence="9 10">
    <name type="scientific">Nocardia cyriacigeorgica</name>
    <dbReference type="NCBI Taxonomy" id="135487"/>
    <lineage>
        <taxon>Bacteria</taxon>
        <taxon>Bacillati</taxon>
        <taxon>Actinomycetota</taxon>
        <taxon>Actinomycetes</taxon>
        <taxon>Mycobacteriales</taxon>
        <taxon>Nocardiaceae</taxon>
        <taxon>Nocardia</taxon>
    </lineage>
</organism>
<feature type="transmembrane region" description="Helical" evidence="7">
    <location>
        <begin position="202"/>
        <end position="219"/>
    </location>
</feature>
<feature type="transmembrane region" description="Helical" evidence="7">
    <location>
        <begin position="102"/>
        <end position="125"/>
    </location>
</feature>
<dbReference type="InterPro" id="IPR011701">
    <property type="entry name" value="MFS"/>
</dbReference>
<dbReference type="GO" id="GO:0022857">
    <property type="term" value="F:transmembrane transporter activity"/>
    <property type="evidence" value="ECO:0007669"/>
    <property type="project" value="InterPro"/>
</dbReference>
<feature type="transmembrane region" description="Helical" evidence="7">
    <location>
        <begin position="163"/>
        <end position="182"/>
    </location>
</feature>
<evidence type="ECO:0000313" key="9">
    <source>
        <dbReference type="EMBL" id="VFB01242.1"/>
    </source>
</evidence>
<feature type="transmembrane region" description="Helical" evidence="7">
    <location>
        <begin position="12"/>
        <end position="38"/>
    </location>
</feature>
<feature type="transmembrane region" description="Helical" evidence="7">
    <location>
        <begin position="50"/>
        <end position="67"/>
    </location>
</feature>
<feature type="transmembrane region" description="Helical" evidence="7">
    <location>
        <begin position="475"/>
        <end position="497"/>
    </location>
</feature>
<feature type="transmembrane region" description="Helical" evidence="7">
    <location>
        <begin position="336"/>
        <end position="356"/>
    </location>
</feature>
<name>A0A4U8W5E5_9NOCA</name>
<feature type="transmembrane region" description="Helical" evidence="7">
    <location>
        <begin position="312"/>
        <end position="329"/>
    </location>
</feature>
<dbReference type="RefSeq" id="WP_130918817.1">
    <property type="nucleotide sequence ID" value="NZ_JARWOB010000037.1"/>
</dbReference>
<dbReference type="InterPro" id="IPR036259">
    <property type="entry name" value="MFS_trans_sf"/>
</dbReference>
<feature type="transmembrane region" description="Helical" evidence="7">
    <location>
        <begin position="271"/>
        <end position="292"/>
    </location>
</feature>
<evidence type="ECO:0000256" key="6">
    <source>
        <dbReference type="ARBA" id="ARBA00023136"/>
    </source>
</evidence>
<keyword evidence="2" id="KW-0813">Transport</keyword>
<dbReference type="PROSITE" id="PS50850">
    <property type="entry name" value="MFS"/>
    <property type="match status" value="1"/>
</dbReference>
<reference evidence="9 10" key="1">
    <citation type="submission" date="2019-02" db="EMBL/GenBank/DDBJ databases">
        <authorList>
            <consortium name="Pathogen Informatics"/>
        </authorList>
    </citation>
    <scope>NUCLEOTIDE SEQUENCE [LARGE SCALE GENOMIC DNA]</scope>
    <source>
        <strain evidence="9 10">3012STDY6756504</strain>
    </source>
</reference>
<proteinExistence type="predicted"/>
<dbReference type="Proteomes" id="UP000290439">
    <property type="component" value="Chromosome"/>
</dbReference>
<sequence length="517" mass="53820">MESTRATTREWFGLGLLLLPMLALATDLTVLFFALPAISADLDASASQTMWITHVYGFLIAGFLVTAGRLSDRVGPRRMLLIGSTAFAALSVVAAFSPTAEILIAARAALGIAGATLMPSLFSLLRTMFGDETQRRMAIAIAFSAFTVGGAIGPVLGGALLEYFWWGSVFLINVPPLMLLLLGGTRLLPERAERNRARIDPISVALSVTAMLAIVYGLQELAAEQTADGGPAWPYLLCVLAGLGVSALFVHRQRRIPQPLFDFDLLGHRRVRVSLVTLLLMGLGVTGMFYLFTQYLMLVAGLSPLRAGLWTMPYIVLDIAGAMLAPRLARRRRPEAVVTGGVLIAAIGALGVAAFSGGNLPLLVAAISVVGLGHGMAGAMVSDMIISSAPAEKTGSAASAQEVGAELGTALGIAAAGVVGMVAYRSYLTGNLPAAVPESTGRMLQSSVHEGVAHARQGVADVPGVPEVIDASVGFGLQVFAGIGAVILTVAAGLVFASRFRSGKPTSRQEGSLVGTR</sequence>
<dbReference type="Gene3D" id="1.20.1250.20">
    <property type="entry name" value="MFS general substrate transporter like domains"/>
    <property type="match status" value="1"/>
</dbReference>
<dbReference type="Pfam" id="PF07690">
    <property type="entry name" value="MFS_1"/>
    <property type="match status" value="1"/>
</dbReference>
<evidence type="ECO:0000256" key="7">
    <source>
        <dbReference type="SAM" id="Phobius"/>
    </source>
</evidence>
<keyword evidence="4 7" id="KW-0812">Transmembrane</keyword>
<dbReference type="PANTHER" id="PTHR42718">
    <property type="entry name" value="MAJOR FACILITATOR SUPERFAMILY MULTIDRUG TRANSPORTER MFSC"/>
    <property type="match status" value="1"/>
</dbReference>
<dbReference type="CDD" id="cd17321">
    <property type="entry name" value="MFS_MMR_MDR_like"/>
    <property type="match status" value="1"/>
</dbReference>
<evidence type="ECO:0000256" key="4">
    <source>
        <dbReference type="ARBA" id="ARBA00022692"/>
    </source>
</evidence>
<dbReference type="SUPFAM" id="SSF103473">
    <property type="entry name" value="MFS general substrate transporter"/>
    <property type="match status" value="1"/>
</dbReference>
<feature type="transmembrane region" description="Helical" evidence="7">
    <location>
        <begin position="403"/>
        <end position="424"/>
    </location>
</feature>
<dbReference type="PANTHER" id="PTHR42718:SF47">
    <property type="entry name" value="METHYL VIOLOGEN RESISTANCE PROTEIN SMVA"/>
    <property type="match status" value="1"/>
</dbReference>
<protein>
    <submittedName>
        <fullName evidence="9">Antiseptic resistance protein</fullName>
    </submittedName>
</protein>
<evidence type="ECO:0000256" key="1">
    <source>
        <dbReference type="ARBA" id="ARBA00004651"/>
    </source>
</evidence>
<evidence type="ECO:0000256" key="3">
    <source>
        <dbReference type="ARBA" id="ARBA00022475"/>
    </source>
</evidence>
<evidence type="ECO:0000259" key="8">
    <source>
        <dbReference type="PROSITE" id="PS50850"/>
    </source>
</evidence>
<accession>A0A4U8W5E5</accession>
<gene>
    <name evidence="9" type="primary">qacA_11</name>
    <name evidence="9" type="ORF">NCTC10797_05059</name>
</gene>
<dbReference type="EMBL" id="LR215973">
    <property type="protein sequence ID" value="VFB01242.1"/>
    <property type="molecule type" value="Genomic_DNA"/>
</dbReference>
<evidence type="ECO:0000313" key="10">
    <source>
        <dbReference type="Proteomes" id="UP000290439"/>
    </source>
</evidence>
<keyword evidence="6 7" id="KW-0472">Membrane</keyword>
<feature type="transmembrane region" description="Helical" evidence="7">
    <location>
        <begin position="137"/>
        <end position="157"/>
    </location>
</feature>
<feature type="transmembrane region" description="Helical" evidence="7">
    <location>
        <begin position="362"/>
        <end position="382"/>
    </location>
</feature>
<dbReference type="AlphaFoldDB" id="A0A4U8W5E5"/>
<feature type="transmembrane region" description="Helical" evidence="7">
    <location>
        <begin position="231"/>
        <end position="250"/>
    </location>
</feature>
<dbReference type="InterPro" id="IPR020846">
    <property type="entry name" value="MFS_dom"/>
</dbReference>
<feature type="transmembrane region" description="Helical" evidence="7">
    <location>
        <begin position="79"/>
        <end position="96"/>
    </location>
</feature>
<keyword evidence="5 7" id="KW-1133">Transmembrane helix</keyword>
<dbReference type="Gene3D" id="1.20.1720.10">
    <property type="entry name" value="Multidrug resistance protein D"/>
    <property type="match status" value="1"/>
</dbReference>
<evidence type="ECO:0000256" key="5">
    <source>
        <dbReference type="ARBA" id="ARBA00022989"/>
    </source>
</evidence>
<comment type="subcellular location">
    <subcellularLocation>
        <location evidence="1">Cell membrane</location>
        <topology evidence="1">Multi-pass membrane protein</topology>
    </subcellularLocation>
</comment>
<dbReference type="GO" id="GO:0005886">
    <property type="term" value="C:plasma membrane"/>
    <property type="evidence" value="ECO:0007669"/>
    <property type="project" value="UniProtKB-SubCell"/>
</dbReference>
<feature type="domain" description="Major facilitator superfamily (MFS) profile" evidence="8">
    <location>
        <begin position="13"/>
        <end position="502"/>
    </location>
</feature>